<evidence type="ECO:0000313" key="2">
    <source>
        <dbReference type="Proteomes" id="UP000177371"/>
    </source>
</evidence>
<dbReference type="Proteomes" id="UP000177371">
    <property type="component" value="Unassembled WGS sequence"/>
</dbReference>
<accession>A0A1F4UXV7</accession>
<dbReference type="EMBL" id="MEUT01000044">
    <property type="protein sequence ID" value="OGC49736.1"/>
    <property type="molecule type" value="Genomic_DNA"/>
</dbReference>
<dbReference type="AlphaFoldDB" id="A0A1F4UXV7"/>
<comment type="caution">
    <text evidence="1">The sequence shown here is derived from an EMBL/GenBank/DDBJ whole genome shotgun (WGS) entry which is preliminary data.</text>
</comment>
<name>A0A1F4UXV7_UNCKA</name>
<reference evidence="1 2" key="1">
    <citation type="journal article" date="2016" name="Nat. Commun.">
        <title>Thousands of microbial genomes shed light on interconnected biogeochemical processes in an aquifer system.</title>
        <authorList>
            <person name="Anantharaman K."/>
            <person name="Brown C.T."/>
            <person name="Hug L.A."/>
            <person name="Sharon I."/>
            <person name="Castelle C.J."/>
            <person name="Probst A.J."/>
            <person name="Thomas B.C."/>
            <person name="Singh A."/>
            <person name="Wilkins M.J."/>
            <person name="Karaoz U."/>
            <person name="Brodie E.L."/>
            <person name="Williams K.H."/>
            <person name="Hubbard S.S."/>
            <person name="Banfield J.F."/>
        </authorList>
    </citation>
    <scope>NUCLEOTIDE SEQUENCE [LARGE SCALE GENOMIC DNA]</scope>
</reference>
<protein>
    <submittedName>
        <fullName evidence="1">Uncharacterized protein</fullName>
    </submittedName>
</protein>
<dbReference type="STRING" id="1802610.A2W32_05335"/>
<gene>
    <name evidence="1" type="ORF">A2W32_05335</name>
</gene>
<organism evidence="1 2">
    <name type="scientific">candidate division WWE3 bacterium RBG_16_37_10</name>
    <dbReference type="NCBI Taxonomy" id="1802610"/>
    <lineage>
        <taxon>Bacteria</taxon>
        <taxon>Katanobacteria</taxon>
    </lineage>
</organism>
<proteinExistence type="predicted"/>
<sequence>MLPDKAIKEYQKLHFKHFKREIPLEEATCQANELVDFLWSLLPKRTDAYEDEKNNKSIKKN</sequence>
<evidence type="ECO:0000313" key="1">
    <source>
        <dbReference type="EMBL" id="OGC49736.1"/>
    </source>
</evidence>